<comment type="similarity">
    <text evidence="16">Belongs to the TRAFAC class TrmE-Era-EngA-EngB-Septin-like GTPase superfamily. FeoB GTPase (TC 9.A.8) family.</text>
</comment>
<dbReference type="Pfam" id="PF02421">
    <property type="entry name" value="FeoB_N"/>
    <property type="match status" value="1"/>
</dbReference>
<dbReference type="EMBL" id="AUZM01000023">
    <property type="protein sequence ID" value="ERT07316.1"/>
    <property type="molecule type" value="Genomic_DNA"/>
</dbReference>
<evidence type="ECO:0000313" key="18">
    <source>
        <dbReference type="EMBL" id="ERT07316.1"/>
    </source>
</evidence>
<dbReference type="InterPro" id="IPR027417">
    <property type="entry name" value="P-loop_NTPase"/>
</dbReference>
<evidence type="ECO:0000259" key="17">
    <source>
        <dbReference type="PROSITE" id="PS51711"/>
    </source>
</evidence>
<keyword evidence="6 16" id="KW-0812">Transmembrane</keyword>
<feature type="transmembrane region" description="Helical" evidence="16">
    <location>
        <begin position="381"/>
        <end position="407"/>
    </location>
</feature>
<dbReference type="NCBIfam" id="TIGR00231">
    <property type="entry name" value="small_GTP"/>
    <property type="match status" value="1"/>
</dbReference>
<keyword evidence="15" id="KW-0479">Metal-binding</keyword>
<feature type="binding site" evidence="15">
    <location>
        <position position="48"/>
    </location>
    <ligand>
        <name>Mg(2+)</name>
        <dbReference type="ChEBI" id="CHEBI:18420"/>
        <label>2</label>
    </ligand>
</feature>
<comment type="caution">
    <text evidence="18">The sequence shown here is derived from an EMBL/GenBank/DDBJ whole genome shotgun (WGS) entry which is preliminary data.</text>
</comment>
<feature type="transmembrane region" description="Helical" evidence="16">
    <location>
        <begin position="347"/>
        <end position="369"/>
    </location>
</feature>
<comment type="subcellular location">
    <subcellularLocation>
        <location evidence="16">Cell inner membrane</location>
        <topology evidence="16">Multi-pass membrane protein</topology>
    </subcellularLocation>
    <subcellularLocation>
        <location evidence="2">Cell membrane</location>
        <topology evidence="2">Multi-pass membrane protein</topology>
    </subcellularLocation>
</comment>
<dbReference type="InterPro" id="IPR030389">
    <property type="entry name" value="G_FEOB_dom"/>
</dbReference>
<dbReference type="InterPro" id="IPR003373">
    <property type="entry name" value="Fe2_transport_prot-B"/>
</dbReference>
<keyword evidence="3 16" id="KW-0813">Transport</keyword>
<evidence type="ECO:0000256" key="5">
    <source>
        <dbReference type="ARBA" id="ARBA00022496"/>
    </source>
</evidence>
<feature type="transmembrane region" description="Helical" evidence="16">
    <location>
        <begin position="470"/>
        <end position="489"/>
    </location>
</feature>
<evidence type="ECO:0000256" key="11">
    <source>
        <dbReference type="ARBA" id="ARBA00023134"/>
    </source>
</evidence>
<dbReference type="GO" id="GO:0005525">
    <property type="term" value="F:GTP binding"/>
    <property type="evidence" value="ECO:0007669"/>
    <property type="project" value="UniProtKB-KW"/>
</dbReference>
<feature type="binding site" evidence="14">
    <location>
        <begin position="59"/>
        <end position="63"/>
    </location>
    <ligand>
        <name>GTP</name>
        <dbReference type="ChEBI" id="CHEBI:37565"/>
        <label>1</label>
    </ligand>
</feature>
<reference evidence="18 19" key="1">
    <citation type="journal article" date="2013" name="Front. Microbiol.">
        <title>Comparative genomic analyses of the cyanobacterium, Lyngbya aestuarii BL J, a powerful hydrogen producer.</title>
        <authorList>
            <person name="Kothari A."/>
            <person name="Vaughn M."/>
            <person name="Garcia-Pichel F."/>
        </authorList>
    </citation>
    <scope>NUCLEOTIDE SEQUENCE [LARGE SCALE GENOMIC DNA]</scope>
    <source>
        <strain evidence="18 19">BL J</strain>
    </source>
</reference>
<feature type="transmembrane region" description="Helical" evidence="16">
    <location>
        <begin position="591"/>
        <end position="613"/>
    </location>
</feature>
<feature type="binding site" evidence="14">
    <location>
        <begin position="34"/>
        <end position="41"/>
    </location>
    <ligand>
        <name>GTP</name>
        <dbReference type="ChEBI" id="CHEBI:37565"/>
        <label>1</label>
    </ligand>
</feature>
<dbReference type="CDD" id="cd01879">
    <property type="entry name" value="FeoB"/>
    <property type="match status" value="1"/>
</dbReference>
<proteinExistence type="inferred from homology"/>
<dbReference type="Gene3D" id="3.40.50.300">
    <property type="entry name" value="P-loop containing nucleotide triphosphate hydrolases"/>
    <property type="match status" value="1"/>
</dbReference>
<evidence type="ECO:0000256" key="7">
    <source>
        <dbReference type="ARBA" id="ARBA00022741"/>
    </source>
</evidence>
<gene>
    <name evidence="18" type="ORF">M595_2725</name>
</gene>
<sequence length="622" mass="68387">MIDHILGENTMTCHSPTVTQPRDEKAVKRVALIGMPNTGKSTFFSRITGVAAYVGNWPGVTVDLLQANVKINGETVEFVDLPGIYDLNGYSEDEKVVRTFLEKYAIDLVIVVLNAAQIDRQIRLALQVKALGLPAVVMLNMSDEAKHYGVEINSKELSRHLEMPVFLISAKYGKGYMKAYETICHQLEKTELPVIVNDIRQVLAQRGKISVDEIEIILKDAVEMPSQLAQTLTAKLDSVLLHPVFGLPLFFLGMFAVFWIVWNVGLPSQDIMDSLTGWLEETVISPVLSVFPGVVQDFFINGIWAGVATVASFVPLIVIFFIVMAILEDSGYLSRAAYLMDALMARLGLDGRSFVLHMMGFGCNVPALMGTRVMRSRALRLLTMLIIPFGLCSARLQVFVFIIAAVFPNGNGALVLFSLYLLSFLAAFLTAFLFQGAFKNEDPFVLELPPYRLPTLKQVALRGWGEVREFLVRASGFITVGCIAVWVITSLPPGATGLDTIGGQIGQFLSPVMRPIGIDPYLTLALIFGFIAKEVVLGSLAVIYGLQSASVGAHIAETITFAQGYSFCIFCLLYTPCLTTIATILNEAKSWKFTAFSLVFSLVLAWVCSFIFYQSALLLGFQ</sequence>
<evidence type="ECO:0000256" key="13">
    <source>
        <dbReference type="NCBIfam" id="TIGR00437"/>
    </source>
</evidence>
<keyword evidence="15" id="KW-0460">Magnesium</keyword>
<keyword evidence="9 16" id="KW-0408">Iron</keyword>
<dbReference type="GO" id="GO:0046872">
    <property type="term" value="F:metal ion binding"/>
    <property type="evidence" value="ECO:0007669"/>
    <property type="project" value="UniProtKB-KW"/>
</dbReference>
<dbReference type="PANTHER" id="PTHR43185">
    <property type="entry name" value="FERROUS IRON TRANSPORT PROTEIN B"/>
    <property type="match status" value="1"/>
</dbReference>
<evidence type="ECO:0000256" key="16">
    <source>
        <dbReference type="RuleBase" id="RU362098"/>
    </source>
</evidence>
<dbReference type="PANTHER" id="PTHR43185:SF1">
    <property type="entry name" value="FE(2+) TRANSPORTER FEOB"/>
    <property type="match status" value="1"/>
</dbReference>
<evidence type="ECO:0000256" key="9">
    <source>
        <dbReference type="ARBA" id="ARBA00023004"/>
    </source>
</evidence>
<dbReference type="GO" id="GO:0015093">
    <property type="term" value="F:ferrous iron transmembrane transporter activity"/>
    <property type="evidence" value="ECO:0007669"/>
    <property type="project" value="UniProtKB-UniRule"/>
</dbReference>
<feature type="transmembrane region" description="Helical" evidence="16">
    <location>
        <begin position="413"/>
        <end position="434"/>
    </location>
</feature>
<keyword evidence="4" id="KW-1003">Cell membrane</keyword>
<evidence type="ECO:0000256" key="3">
    <source>
        <dbReference type="ARBA" id="ARBA00022448"/>
    </source>
</evidence>
<evidence type="ECO:0000256" key="10">
    <source>
        <dbReference type="ARBA" id="ARBA00023065"/>
    </source>
</evidence>
<dbReference type="PRINTS" id="PR00326">
    <property type="entry name" value="GTP1OBG"/>
</dbReference>
<evidence type="ECO:0000256" key="2">
    <source>
        <dbReference type="ARBA" id="ARBA00004651"/>
    </source>
</evidence>
<feature type="transmembrane region" description="Helical" evidence="16">
    <location>
        <begin position="307"/>
        <end position="327"/>
    </location>
</feature>
<dbReference type="AlphaFoldDB" id="U7QLL8"/>
<evidence type="ECO:0000256" key="8">
    <source>
        <dbReference type="ARBA" id="ARBA00022989"/>
    </source>
</evidence>
<dbReference type="Proteomes" id="UP000017127">
    <property type="component" value="Unassembled WGS sequence"/>
</dbReference>
<dbReference type="InterPro" id="IPR050860">
    <property type="entry name" value="FeoB_GTPase"/>
</dbReference>
<keyword evidence="19" id="KW-1185">Reference proteome</keyword>
<dbReference type="GO" id="GO:0005886">
    <property type="term" value="C:plasma membrane"/>
    <property type="evidence" value="ECO:0007669"/>
    <property type="project" value="UniProtKB-SubCell"/>
</dbReference>
<dbReference type="SUPFAM" id="SSF52540">
    <property type="entry name" value="P-loop containing nucleoside triphosphate hydrolases"/>
    <property type="match status" value="1"/>
</dbReference>
<dbReference type="InterPro" id="IPR011640">
    <property type="entry name" value="Fe2_transport_prot_B_C"/>
</dbReference>
<feature type="transmembrane region" description="Helical" evidence="16">
    <location>
        <begin position="239"/>
        <end position="262"/>
    </location>
</feature>
<dbReference type="PATRIC" id="fig|1348334.3.peg.2638"/>
<keyword evidence="11 14" id="KW-0342">GTP-binding</keyword>
<name>U7QLL8_9CYAN</name>
<dbReference type="InterPro" id="IPR005225">
    <property type="entry name" value="Small_GTP-bd"/>
</dbReference>
<keyword evidence="10" id="KW-0406">Ion transport</keyword>
<dbReference type="InterPro" id="IPR011642">
    <property type="entry name" value="Gate_dom"/>
</dbReference>
<feature type="domain" description="FeoB-type G" evidence="17">
    <location>
        <begin position="27"/>
        <end position="189"/>
    </location>
</feature>
<accession>U7QLL8</accession>
<evidence type="ECO:0000256" key="12">
    <source>
        <dbReference type="ARBA" id="ARBA00023136"/>
    </source>
</evidence>
<dbReference type="Pfam" id="PF07670">
    <property type="entry name" value="Gate"/>
    <property type="match status" value="2"/>
</dbReference>
<dbReference type="NCBIfam" id="TIGR00437">
    <property type="entry name" value="feoB"/>
    <property type="match status" value="1"/>
</dbReference>
<dbReference type="InterPro" id="IPR006073">
    <property type="entry name" value="GTP-bd"/>
</dbReference>
<keyword evidence="8 16" id="KW-1133">Transmembrane helix</keyword>
<feature type="binding site" evidence="14">
    <location>
        <begin position="80"/>
        <end position="83"/>
    </location>
    <ligand>
        <name>GTP</name>
        <dbReference type="ChEBI" id="CHEBI:37565"/>
        <label>1</label>
    </ligand>
</feature>
<feature type="transmembrane region" description="Helical" evidence="16">
    <location>
        <begin position="521"/>
        <end position="544"/>
    </location>
</feature>
<evidence type="ECO:0000256" key="4">
    <source>
        <dbReference type="ARBA" id="ARBA00022475"/>
    </source>
</evidence>
<evidence type="ECO:0000256" key="6">
    <source>
        <dbReference type="ARBA" id="ARBA00022692"/>
    </source>
</evidence>
<evidence type="ECO:0000256" key="14">
    <source>
        <dbReference type="PIRSR" id="PIRSR603373-1"/>
    </source>
</evidence>
<keyword evidence="5 16" id="KW-0410">Iron transport</keyword>
<keyword evidence="7 14" id="KW-0547">Nucleotide-binding</keyword>
<protein>
    <recommendedName>
        <fullName evidence="13 16">Ferrous iron transport protein B</fullName>
    </recommendedName>
</protein>
<evidence type="ECO:0000313" key="19">
    <source>
        <dbReference type="Proteomes" id="UP000017127"/>
    </source>
</evidence>
<dbReference type="PROSITE" id="PS51711">
    <property type="entry name" value="G_FEOB"/>
    <property type="match status" value="1"/>
</dbReference>
<comment type="function">
    <text evidence="1 16">Probable transporter of a GTP-driven Fe(2+) uptake system.</text>
</comment>
<feature type="transmembrane region" description="Helical" evidence="16">
    <location>
        <begin position="565"/>
        <end position="585"/>
    </location>
</feature>
<dbReference type="Pfam" id="PF07664">
    <property type="entry name" value="FeoB_C"/>
    <property type="match status" value="1"/>
</dbReference>
<feature type="binding site" evidence="14">
    <location>
        <begin position="140"/>
        <end position="143"/>
    </location>
    <ligand>
        <name>GTP</name>
        <dbReference type="ChEBI" id="CHEBI:37565"/>
        <label>1</label>
    </ligand>
</feature>
<organism evidence="18 19">
    <name type="scientific">Lyngbya aestuarii BL J</name>
    <dbReference type="NCBI Taxonomy" id="1348334"/>
    <lineage>
        <taxon>Bacteria</taxon>
        <taxon>Bacillati</taxon>
        <taxon>Cyanobacteriota</taxon>
        <taxon>Cyanophyceae</taxon>
        <taxon>Oscillatoriophycideae</taxon>
        <taxon>Oscillatoriales</taxon>
        <taxon>Microcoleaceae</taxon>
        <taxon>Lyngbya</taxon>
    </lineage>
</organism>
<keyword evidence="12 16" id="KW-0472">Membrane</keyword>
<evidence type="ECO:0000256" key="1">
    <source>
        <dbReference type="ARBA" id="ARBA00003926"/>
    </source>
</evidence>
<feature type="binding site" evidence="15">
    <location>
        <position position="49"/>
    </location>
    <ligand>
        <name>Mg(2+)</name>
        <dbReference type="ChEBI" id="CHEBI:18420"/>
        <label>2</label>
    </ligand>
</feature>
<evidence type="ECO:0000256" key="15">
    <source>
        <dbReference type="PIRSR" id="PIRSR603373-2"/>
    </source>
</evidence>